<evidence type="ECO:0000313" key="1">
    <source>
        <dbReference type="EMBL" id="GLR91376.1"/>
    </source>
</evidence>
<accession>A0ABQ6BBZ5</accession>
<keyword evidence="2" id="KW-1185">Reference proteome</keyword>
<protein>
    <submittedName>
        <fullName evidence="1">Uncharacterized protein</fullName>
    </submittedName>
</protein>
<gene>
    <name evidence="1" type="ORF">GCM10007857_80930</name>
</gene>
<reference evidence="2" key="1">
    <citation type="journal article" date="2019" name="Int. J. Syst. Evol. Microbiol.">
        <title>The Global Catalogue of Microorganisms (GCM) 10K type strain sequencing project: providing services to taxonomists for standard genome sequencing and annotation.</title>
        <authorList>
            <consortium name="The Broad Institute Genomics Platform"/>
            <consortium name="The Broad Institute Genome Sequencing Center for Infectious Disease"/>
            <person name="Wu L."/>
            <person name="Ma J."/>
        </authorList>
    </citation>
    <scope>NUCLEOTIDE SEQUENCE [LARGE SCALE GENOMIC DNA]</scope>
    <source>
        <strain evidence="2">NBRC 102520</strain>
    </source>
</reference>
<comment type="caution">
    <text evidence="1">The sequence shown here is derived from an EMBL/GenBank/DDBJ whole genome shotgun (WGS) entry which is preliminary data.</text>
</comment>
<dbReference type="Proteomes" id="UP001156905">
    <property type="component" value="Unassembled WGS sequence"/>
</dbReference>
<dbReference type="EMBL" id="BSOW01000046">
    <property type="protein sequence ID" value="GLR91376.1"/>
    <property type="molecule type" value="Genomic_DNA"/>
</dbReference>
<sequence length="84" mass="9525">MDKQRRYEIQDMADRLDAIIQEMIALADEEETAFKSRPPASQLSVAGQDSQEAYEALRLIAAAIADETLTLREIGEPRPKHQRL</sequence>
<proteinExistence type="predicted"/>
<organism evidence="1 2">
    <name type="scientific">Bradyrhizobium iriomotense</name>
    <dbReference type="NCBI Taxonomy" id="441950"/>
    <lineage>
        <taxon>Bacteria</taxon>
        <taxon>Pseudomonadati</taxon>
        <taxon>Pseudomonadota</taxon>
        <taxon>Alphaproteobacteria</taxon>
        <taxon>Hyphomicrobiales</taxon>
        <taxon>Nitrobacteraceae</taxon>
        <taxon>Bradyrhizobium</taxon>
    </lineage>
</organism>
<evidence type="ECO:0000313" key="2">
    <source>
        <dbReference type="Proteomes" id="UP001156905"/>
    </source>
</evidence>
<dbReference type="RefSeq" id="WP_284274677.1">
    <property type="nucleotide sequence ID" value="NZ_BSOW01000046.1"/>
</dbReference>
<name>A0ABQ6BBZ5_9BRAD</name>